<feature type="region of interest" description="Disordered" evidence="5">
    <location>
        <begin position="1"/>
        <end position="134"/>
    </location>
</feature>
<dbReference type="STRING" id="181874.A0A409V9D6"/>
<dbReference type="GO" id="GO:0042797">
    <property type="term" value="P:tRNA transcription by RNA polymerase III"/>
    <property type="evidence" value="ECO:0007669"/>
    <property type="project" value="TreeGrafter"/>
</dbReference>
<feature type="compositionally biased region" description="Acidic residues" evidence="5">
    <location>
        <begin position="65"/>
        <end position="80"/>
    </location>
</feature>
<evidence type="ECO:0000313" key="6">
    <source>
        <dbReference type="EMBL" id="PPQ63311.1"/>
    </source>
</evidence>
<feature type="compositionally biased region" description="Polar residues" evidence="5">
    <location>
        <begin position="204"/>
        <end position="222"/>
    </location>
</feature>
<protein>
    <recommendedName>
        <fullName evidence="8">RNA polymerase III RPC4-domain-containing protein</fullName>
    </recommendedName>
</protein>
<comment type="caution">
    <text evidence="6">The sequence shown here is derived from an EMBL/GenBank/DDBJ whole genome shotgun (WGS) entry which is preliminary data.</text>
</comment>
<reference evidence="6 7" key="1">
    <citation type="journal article" date="2018" name="Evol. Lett.">
        <title>Horizontal gene cluster transfer increased hallucinogenic mushroom diversity.</title>
        <authorList>
            <person name="Reynolds H.T."/>
            <person name="Vijayakumar V."/>
            <person name="Gluck-Thaler E."/>
            <person name="Korotkin H.B."/>
            <person name="Matheny P.B."/>
            <person name="Slot J.C."/>
        </authorList>
    </citation>
    <scope>NUCLEOTIDE SEQUENCE [LARGE SCALE GENOMIC DNA]</scope>
    <source>
        <strain evidence="6 7">2629</strain>
    </source>
</reference>
<feature type="compositionally biased region" description="Basic and acidic residues" evidence="5">
    <location>
        <begin position="95"/>
        <end position="119"/>
    </location>
</feature>
<feature type="compositionally biased region" description="Basic and acidic residues" evidence="5">
    <location>
        <begin position="51"/>
        <end position="64"/>
    </location>
</feature>
<evidence type="ECO:0000256" key="4">
    <source>
        <dbReference type="ARBA" id="ARBA00023242"/>
    </source>
</evidence>
<dbReference type="AlphaFoldDB" id="A0A409V9D6"/>
<dbReference type="Pfam" id="PF05132">
    <property type="entry name" value="RNA_pol_Rpc4"/>
    <property type="match status" value="1"/>
</dbReference>
<comment type="subcellular location">
    <subcellularLocation>
        <location evidence="1">Nucleus</location>
    </subcellularLocation>
</comment>
<dbReference type="InParanoid" id="A0A409V9D6"/>
<evidence type="ECO:0000313" key="7">
    <source>
        <dbReference type="Proteomes" id="UP000284842"/>
    </source>
</evidence>
<evidence type="ECO:0000256" key="3">
    <source>
        <dbReference type="ARBA" id="ARBA00023163"/>
    </source>
</evidence>
<sequence length="325" mass="35441">MTASGPFALGPALAGSSGRRSASTTSFVPSAPTRTSSSLSEGLSQTAAPSLKRDLSDKKGKLKVEEEETYSDPDEGVEIVDMEKVKQMDWMAPESLKRESGKRQKRVKIEEKDDEKASIQEDTEPAVTGLSDAEDEGELEDIIEDFTAHAAIEEDGVQEDRLYLFHFPYPFPSFTMPKNADIDLEPPQNAPPGKKVSFAPEQEPQASMSSQKPIAVETASTENSDKPNPVVDGAIGELLVYKSGAVKMRLTNGIILDVNTATQPSFLQQAVCLDKKHRRLTFLGEVNKQFVVSPNISALLDGLESEESESLLKGEQTMDTKYGLK</sequence>
<dbReference type="EMBL" id="NHTK01006126">
    <property type="protein sequence ID" value="PPQ63311.1"/>
    <property type="molecule type" value="Genomic_DNA"/>
</dbReference>
<keyword evidence="3" id="KW-0804">Transcription</keyword>
<dbReference type="PANTHER" id="PTHR13408:SF0">
    <property type="entry name" value="DNA-DIRECTED RNA POLYMERASE III SUBUNIT RPC4"/>
    <property type="match status" value="1"/>
</dbReference>
<dbReference type="OrthoDB" id="5836119at2759"/>
<gene>
    <name evidence="6" type="ORF">CVT24_006756</name>
</gene>
<dbReference type="FunCoup" id="A0A409V9D6">
    <property type="interactions" value="39"/>
</dbReference>
<feature type="compositionally biased region" description="Polar residues" evidence="5">
    <location>
        <begin position="32"/>
        <end position="48"/>
    </location>
</feature>
<feature type="compositionally biased region" description="Low complexity" evidence="5">
    <location>
        <begin position="14"/>
        <end position="26"/>
    </location>
</feature>
<proteinExistence type="predicted"/>
<keyword evidence="7" id="KW-1185">Reference proteome</keyword>
<evidence type="ECO:0000256" key="5">
    <source>
        <dbReference type="SAM" id="MobiDB-lite"/>
    </source>
</evidence>
<keyword evidence="4" id="KW-0539">Nucleus</keyword>
<evidence type="ECO:0000256" key="2">
    <source>
        <dbReference type="ARBA" id="ARBA00022478"/>
    </source>
</evidence>
<dbReference type="Proteomes" id="UP000284842">
    <property type="component" value="Unassembled WGS sequence"/>
</dbReference>
<dbReference type="PANTHER" id="PTHR13408">
    <property type="entry name" value="DNA-DIRECTED RNA POLYMERASE III"/>
    <property type="match status" value="1"/>
</dbReference>
<evidence type="ECO:0008006" key="8">
    <source>
        <dbReference type="Google" id="ProtNLM"/>
    </source>
</evidence>
<dbReference type="GO" id="GO:0003677">
    <property type="term" value="F:DNA binding"/>
    <property type="evidence" value="ECO:0007669"/>
    <property type="project" value="InterPro"/>
</dbReference>
<keyword evidence="2" id="KW-0240">DNA-directed RNA polymerase</keyword>
<feature type="region of interest" description="Disordered" evidence="5">
    <location>
        <begin position="178"/>
        <end position="229"/>
    </location>
</feature>
<accession>A0A409V9D6</accession>
<evidence type="ECO:0000256" key="1">
    <source>
        <dbReference type="ARBA" id="ARBA00004123"/>
    </source>
</evidence>
<dbReference type="GO" id="GO:0005666">
    <property type="term" value="C:RNA polymerase III complex"/>
    <property type="evidence" value="ECO:0007669"/>
    <property type="project" value="InterPro"/>
</dbReference>
<dbReference type="InterPro" id="IPR007811">
    <property type="entry name" value="RPC4"/>
</dbReference>
<organism evidence="6 7">
    <name type="scientific">Panaeolus cyanescens</name>
    <dbReference type="NCBI Taxonomy" id="181874"/>
    <lineage>
        <taxon>Eukaryota</taxon>
        <taxon>Fungi</taxon>
        <taxon>Dikarya</taxon>
        <taxon>Basidiomycota</taxon>
        <taxon>Agaricomycotina</taxon>
        <taxon>Agaricomycetes</taxon>
        <taxon>Agaricomycetidae</taxon>
        <taxon>Agaricales</taxon>
        <taxon>Agaricineae</taxon>
        <taxon>Galeropsidaceae</taxon>
        <taxon>Panaeolus</taxon>
    </lineage>
</organism>
<name>A0A409V9D6_9AGAR</name>